<feature type="transmembrane region" description="Helical" evidence="1">
    <location>
        <begin position="65"/>
        <end position="85"/>
    </location>
</feature>
<dbReference type="RefSeq" id="WP_218282712.1">
    <property type="nucleotide sequence ID" value="NZ_CP078093.1"/>
</dbReference>
<accession>A0ABX8RAC9</accession>
<keyword evidence="1" id="KW-0812">Transmembrane</keyword>
<dbReference type="Proteomes" id="UP000886818">
    <property type="component" value="Chromosome"/>
</dbReference>
<sequence length="128" mass="13913">MEIFKIVGIGIIATILTITLKNQRPEISLQISIVTGVIIFILVVTKLTSVLEMLNMLARKTDIDLVYISTIFKIVGIAYVSEFGAQVCRDAGEGAIASKIEFAGKLLIMVLAVPILIALLNLIIELMP</sequence>
<keyword evidence="1" id="KW-0472">Membrane</keyword>
<dbReference type="InterPro" id="IPR014211">
    <property type="entry name" value="Spore_III_AD"/>
</dbReference>
<dbReference type="Pfam" id="PF06686">
    <property type="entry name" value="SpoIIIAC"/>
    <property type="match status" value="2"/>
</dbReference>
<organism evidence="2 3">
    <name type="scientific">Crassaminicella indica</name>
    <dbReference type="NCBI Taxonomy" id="2855394"/>
    <lineage>
        <taxon>Bacteria</taxon>
        <taxon>Bacillati</taxon>
        <taxon>Bacillota</taxon>
        <taxon>Clostridia</taxon>
        <taxon>Eubacteriales</taxon>
        <taxon>Clostridiaceae</taxon>
        <taxon>Crassaminicella</taxon>
    </lineage>
</organism>
<feature type="transmembrane region" description="Helical" evidence="1">
    <location>
        <begin position="106"/>
        <end position="124"/>
    </location>
</feature>
<keyword evidence="1" id="KW-1133">Transmembrane helix</keyword>
<dbReference type="NCBIfam" id="TIGR02849">
    <property type="entry name" value="spore_III_AD"/>
    <property type="match status" value="1"/>
</dbReference>
<gene>
    <name evidence="2" type="primary">spoIIIAD</name>
    <name evidence="2" type="ORF">KVH43_11760</name>
</gene>
<proteinExistence type="predicted"/>
<dbReference type="InterPro" id="IPR025664">
    <property type="entry name" value="Spore_III_AC/AD"/>
</dbReference>
<feature type="transmembrane region" description="Helical" evidence="1">
    <location>
        <begin position="27"/>
        <end position="45"/>
    </location>
</feature>
<dbReference type="EMBL" id="CP078093">
    <property type="protein sequence ID" value="QXM06015.1"/>
    <property type="molecule type" value="Genomic_DNA"/>
</dbReference>
<evidence type="ECO:0000256" key="1">
    <source>
        <dbReference type="SAM" id="Phobius"/>
    </source>
</evidence>
<evidence type="ECO:0000313" key="3">
    <source>
        <dbReference type="Proteomes" id="UP000886818"/>
    </source>
</evidence>
<reference evidence="2" key="1">
    <citation type="submission" date="2021-07" db="EMBL/GenBank/DDBJ databases">
        <title>Complete genome sequence of Crassaminicella sp. 143-21, isolated from a deep-sea hydrothermal vent.</title>
        <authorList>
            <person name="Li X."/>
        </authorList>
    </citation>
    <scope>NUCLEOTIDE SEQUENCE</scope>
    <source>
        <strain evidence="2">143-21</strain>
    </source>
</reference>
<evidence type="ECO:0000313" key="2">
    <source>
        <dbReference type="EMBL" id="QXM06015.1"/>
    </source>
</evidence>
<protein>
    <submittedName>
        <fullName evidence="2">Stage III sporulation protein AD</fullName>
    </submittedName>
</protein>
<name>A0ABX8RAC9_9CLOT</name>
<keyword evidence="3" id="KW-1185">Reference proteome</keyword>